<keyword evidence="2" id="KW-1185">Reference proteome</keyword>
<evidence type="ECO:0000313" key="1">
    <source>
        <dbReference type="EMBL" id="MCM2535799.1"/>
    </source>
</evidence>
<name>A0ABT0WHL1_9BACI</name>
<sequence length="101" mass="11594">MDKDLFKKIFLKNPELRNLCLLSPLSPAKRRDKAFDLREDAAEFYENQPLVDHPCNGDEKKFPTKIASYSKALPHNTLGEVDIQAYNKYLEALKSGNPEKI</sequence>
<dbReference type="SUPFAM" id="SSF48317">
    <property type="entry name" value="Acid phosphatase/Vanadium-dependent haloperoxidase"/>
    <property type="match status" value="1"/>
</dbReference>
<dbReference type="Gene3D" id="1.10.606.10">
    <property type="entry name" value="Vanadium-containing Chloroperoxidase, domain 2"/>
    <property type="match status" value="1"/>
</dbReference>
<protein>
    <submittedName>
        <fullName evidence="1">Uncharacterized protein</fullName>
    </submittedName>
</protein>
<proteinExistence type="predicted"/>
<dbReference type="EMBL" id="JAMQCR010000003">
    <property type="protein sequence ID" value="MCM2535799.1"/>
    <property type="molecule type" value="Genomic_DNA"/>
</dbReference>
<comment type="caution">
    <text evidence="1">The sequence shown here is derived from an EMBL/GenBank/DDBJ whole genome shotgun (WGS) entry which is preliminary data.</text>
</comment>
<accession>A0ABT0WHL1</accession>
<gene>
    <name evidence="1" type="ORF">NDK43_30370</name>
</gene>
<reference evidence="1 2" key="1">
    <citation type="submission" date="2022-06" db="EMBL/GenBank/DDBJ databases">
        <authorList>
            <person name="Jeon C.O."/>
        </authorList>
    </citation>
    <scope>NUCLEOTIDE SEQUENCE [LARGE SCALE GENOMIC DNA]</scope>
    <source>
        <strain evidence="1 2">KCTC 13943</strain>
    </source>
</reference>
<evidence type="ECO:0000313" key="2">
    <source>
        <dbReference type="Proteomes" id="UP001523262"/>
    </source>
</evidence>
<organism evidence="1 2">
    <name type="scientific">Neobacillus pocheonensis</name>
    <dbReference type="NCBI Taxonomy" id="363869"/>
    <lineage>
        <taxon>Bacteria</taxon>
        <taxon>Bacillati</taxon>
        <taxon>Bacillota</taxon>
        <taxon>Bacilli</taxon>
        <taxon>Bacillales</taxon>
        <taxon>Bacillaceae</taxon>
        <taxon>Neobacillus</taxon>
    </lineage>
</organism>
<dbReference type="InterPro" id="IPR016119">
    <property type="entry name" value="Br/Cl_peroxidase_C"/>
</dbReference>
<dbReference type="InterPro" id="IPR036938">
    <property type="entry name" value="PAP2/HPO_sf"/>
</dbReference>
<dbReference type="Proteomes" id="UP001523262">
    <property type="component" value="Unassembled WGS sequence"/>
</dbReference>